<dbReference type="SUPFAM" id="SSF54427">
    <property type="entry name" value="NTF2-like"/>
    <property type="match status" value="1"/>
</dbReference>
<dbReference type="AlphaFoldDB" id="A0A167Z3M5"/>
<evidence type="ECO:0008006" key="3">
    <source>
        <dbReference type="Google" id="ProtNLM"/>
    </source>
</evidence>
<organism evidence="1 2">
    <name type="scientific">Moelleriella libera RCEF 2490</name>
    <dbReference type="NCBI Taxonomy" id="1081109"/>
    <lineage>
        <taxon>Eukaryota</taxon>
        <taxon>Fungi</taxon>
        <taxon>Dikarya</taxon>
        <taxon>Ascomycota</taxon>
        <taxon>Pezizomycotina</taxon>
        <taxon>Sordariomycetes</taxon>
        <taxon>Hypocreomycetidae</taxon>
        <taxon>Hypocreales</taxon>
        <taxon>Clavicipitaceae</taxon>
        <taxon>Moelleriella</taxon>
    </lineage>
</organism>
<dbReference type="EMBL" id="AZGY01000016">
    <property type="protein sequence ID" value="KZZ92119.1"/>
    <property type="molecule type" value="Genomic_DNA"/>
</dbReference>
<gene>
    <name evidence="1" type="ORF">AAL_06329</name>
</gene>
<proteinExistence type="predicted"/>
<evidence type="ECO:0000313" key="1">
    <source>
        <dbReference type="EMBL" id="KZZ92119.1"/>
    </source>
</evidence>
<accession>A0A167Z3M5</accession>
<protein>
    <recommendedName>
        <fullName evidence="3">Mitochondrial substrate carrier protein</fullName>
    </recommendedName>
</protein>
<dbReference type="InterPro" id="IPR032710">
    <property type="entry name" value="NTF2-like_dom_sf"/>
</dbReference>
<name>A0A167Z3M5_9HYPO</name>
<dbReference type="OrthoDB" id="2947043at2759"/>
<dbReference type="Proteomes" id="UP000078544">
    <property type="component" value="Unassembled WGS sequence"/>
</dbReference>
<comment type="caution">
    <text evidence="1">The sequence shown here is derived from an EMBL/GenBank/DDBJ whole genome shotgun (WGS) entry which is preliminary data.</text>
</comment>
<sequence>MTSPTTFTDTKEAFQAALRSLFSGKPDETESDLSKLLSPEFKLRADDETFDFAAFATHVRWLRQNVPSVSLTIVQFIRDGNQLADRHMGETILKDGTVKKSETFMFVEVADDGRLSSIVETVRQIEG</sequence>
<keyword evidence="2" id="KW-1185">Reference proteome</keyword>
<reference evidence="1 2" key="1">
    <citation type="journal article" date="2016" name="Genome Biol. Evol.">
        <title>Divergent and convergent evolution of fungal pathogenicity.</title>
        <authorList>
            <person name="Shang Y."/>
            <person name="Xiao G."/>
            <person name="Zheng P."/>
            <person name="Cen K."/>
            <person name="Zhan S."/>
            <person name="Wang C."/>
        </authorList>
    </citation>
    <scope>NUCLEOTIDE SEQUENCE [LARGE SCALE GENOMIC DNA]</scope>
    <source>
        <strain evidence="1 2">RCEF 2490</strain>
    </source>
</reference>
<evidence type="ECO:0000313" key="2">
    <source>
        <dbReference type="Proteomes" id="UP000078544"/>
    </source>
</evidence>